<name>A0A1Y5TXZ6_9RHOB</name>
<keyword evidence="3" id="KW-1185">Reference proteome</keyword>
<dbReference type="SUPFAM" id="SSF53335">
    <property type="entry name" value="S-adenosyl-L-methionine-dependent methyltransferases"/>
    <property type="match status" value="1"/>
</dbReference>
<dbReference type="PANTHER" id="PTHR43591">
    <property type="entry name" value="METHYLTRANSFERASE"/>
    <property type="match status" value="1"/>
</dbReference>
<dbReference type="EC" id="2.1.1.163" evidence="2"/>
<evidence type="ECO:0000313" key="2">
    <source>
        <dbReference type="EMBL" id="SLN71173.1"/>
    </source>
</evidence>
<dbReference type="GO" id="GO:0043770">
    <property type="term" value="F:demethylmenaquinone methyltransferase activity"/>
    <property type="evidence" value="ECO:0007669"/>
    <property type="project" value="UniProtKB-EC"/>
</dbReference>
<reference evidence="2 3" key="1">
    <citation type="submission" date="2017-03" db="EMBL/GenBank/DDBJ databases">
        <authorList>
            <person name="Afonso C.L."/>
            <person name="Miller P.J."/>
            <person name="Scott M.A."/>
            <person name="Spackman E."/>
            <person name="Goraichik I."/>
            <person name="Dimitrov K.M."/>
            <person name="Suarez D.L."/>
            <person name="Swayne D.E."/>
        </authorList>
    </citation>
    <scope>NUCLEOTIDE SEQUENCE [LARGE SCALE GENOMIC DNA]</scope>
    <source>
        <strain evidence="2 3">CECT 8287</strain>
    </source>
</reference>
<accession>A0A1Y5TXZ6</accession>
<keyword evidence="2" id="KW-0489">Methyltransferase</keyword>
<sequence length="276" mass="29111">MTTNQFSEFGTVEKKGWSETETAQSYAASLEGATSQSVPELVRQVGAGPGVLALDLCCGPGVVTAGLHSAGAEAIGLDFSPAMLQLARQNVPEVEFIEGDAMHLPFEDARFDAVTIGFGILHVPDPISVLEEAHRVLRLGGRLSFSVWHGPTIPTILGDLFQVIGRHGDPSVQLPPGPGLHDYADPEIVVPALTNAGFSDISQTIVENVVETNNADDIVTLFMEGTVRGGILLRSQPPDALADIRAAMIKLIKSKYGSNGPWRLPIPSVVSAATAA</sequence>
<dbReference type="OrthoDB" id="8153637at2"/>
<dbReference type="GO" id="GO:0008757">
    <property type="term" value="F:S-adenosylmethionine-dependent methyltransferase activity"/>
    <property type="evidence" value="ECO:0007669"/>
    <property type="project" value="InterPro"/>
</dbReference>
<dbReference type="GO" id="GO:0032259">
    <property type="term" value="P:methylation"/>
    <property type="evidence" value="ECO:0007669"/>
    <property type="project" value="UniProtKB-KW"/>
</dbReference>
<proteinExistence type="predicted"/>
<evidence type="ECO:0000313" key="3">
    <source>
        <dbReference type="Proteomes" id="UP000193827"/>
    </source>
</evidence>
<dbReference type="AlphaFoldDB" id="A0A1Y5TXZ6"/>
<dbReference type="PANTHER" id="PTHR43591:SF24">
    <property type="entry name" value="2-METHOXY-6-POLYPRENYL-1,4-BENZOQUINOL METHYLASE, MITOCHONDRIAL"/>
    <property type="match status" value="1"/>
</dbReference>
<feature type="domain" description="Methyltransferase type 11" evidence="1">
    <location>
        <begin position="54"/>
        <end position="144"/>
    </location>
</feature>
<evidence type="ECO:0000259" key="1">
    <source>
        <dbReference type="Pfam" id="PF08241"/>
    </source>
</evidence>
<keyword evidence="2" id="KW-0808">Transferase</keyword>
<organism evidence="2 3">
    <name type="scientific">Roseovarius litorisediminis</name>
    <dbReference type="NCBI Taxonomy" id="1312363"/>
    <lineage>
        <taxon>Bacteria</taxon>
        <taxon>Pseudomonadati</taxon>
        <taxon>Pseudomonadota</taxon>
        <taxon>Alphaproteobacteria</taxon>
        <taxon>Rhodobacterales</taxon>
        <taxon>Roseobacteraceae</taxon>
        <taxon>Roseovarius</taxon>
    </lineage>
</organism>
<dbReference type="Pfam" id="PF08241">
    <property type="entry name" value="Methyltransf_11"/>
    <property type="match status" value="1"/>
</dbReference>
<protein>
    <submittedName>
        <fullName evidence="2">Demethylmenaquinone methyltransferase</fullName>
        <ecNumber evidence="2">2.1.1.163</ecNumber>
    </submittedName>
</protein>
<dbReference type="CDD" id="cd02440">
    <property type="entry name" value="AdoMet_MTases"/>
    <property type="match status" value="1"/>
</dbReference>
<dbReference type="InterPro" id="IPR013216">
    <property type="entry name" value="Methyltransf_11"/>
</dbReference>
<dbReference type="RefSeq" id="WP_085894128.1">
    <property type="nucleotide sequence ID" value="NZ_FWFL01000025.1"/>
</dbReference>
<dbReference type="EMBL" id="FWFL01000025">
    <property type="protein sequence ID" value="SLN71173.1"/>
    <property type="molecule type" value="Genomic_DNA"/>
</dbReference>
<dbReference type="Gene3D" id="3.40.50.150">
    <property type="entry name" value="Vaccinia Virus protein VP39"/>
    <property type="match status" value="1"/>
</dbReference>
<gene>
    <name evidence="2" type="primary">ubiE_8</name>
    <name evidence="2" type="ORF">PEL8287_03938</name>
</gene>
<dbReference type="Proteomes" id="UP000193827">
    <property type="component" value="Unassembled WGS sequence"/>
</dbReference>
<dbReference type="InterPro" id="IPR029063">
    <property type="entry name" value="SAM-dependent_MTases_sf"/>
</dbReference>